<name>A0AAE0SYG5_9BIVA</name>
<accession>A0AAE0SYG5</accession>
<reference evidence="1" key="3">
    <citation type="submission" date="2023-05" db="EMBL/GenBank/DDBJ databases">
        <authorList>
            <person name="Smith C.H."/>
        </authorList>
    </citation>
    <scope>NUCLEOTIDE SEQUENCE</scope>
    <source>
        <strain evidence="1">CHS0354</strain>
        <tissue evidence="1">Mantle</tissue>
    </source>
</reference>
<dbReference type="AlphaFoldDB" id="A0AAE0SYG5"/>
<dbReference type="Proteomes" id="UP001195483">
    <property type="component" value="Unassembled WGS sequence"/>
</dbReference>
<evidence type="ECO:0000313" key="2">
    <source>
        <dbReference type="Proteomes" id="UP001195483"/>
    </source>
</evidence>
<gene>
    <name evidence="1" type="ORF">CHS0354_012617</name>
</gene>
<protein>
    <submittedName>
        <fullName evidence="1">Uncharacterized protein</fullName>
    </submittedName>
</protein>
<reference evidence="1" key="1">
    <citation type="journal article" date="2021" name="Genome Biol. Evol.">
        <title>A High-Quality Reference Genome for a Parasitic Bivalve with Doubly Uniparental Inheritance (Bivalvia: Unionida).</title>
        <authorList>
            <person name="Smith C.H."/>
        </authorList>
    </citation>
    <scope>NUCLEOTIDE SEQUENCE</scope>
    <source>
        <strain evidence="1">CHS0354</strain>
    </source>
</reference>
<evidence type="ECO:0000313" key="1">
    <source>
        <dbReference type="EMBL" id="KAK3599965.1"/>
    </source>
</evidence>
<keyword evidence="2" id="KW-1185">Reference proteome</keyword>
<proteinExistence type="predicted"/>
<dbReference type="EMBL" id="JAEAOA010000768">
    <property type="protein sequence ID" value="KAK3599965.1"/>
    <property type="molecule type" value="Genomic_DNA"/>
</dbReference>
<sequence>MALSPRQFLHSQTDTVRTYDHAEYVRSLLRKLWYVIQSVDQNNRISDAKNMLENHDSSDTYTTKKGLKAGSGPVMSANKIKSVILRTSKIVSRSVIRENGFKGRISSTFM</sequence>
<reference evidence="1" key="2">
    <citation type="journal article" date="2021" name="Genome Biol. Evol.">
        <title>Developing a high-quality reference genome for a parasitic bivalve with doubly uniparental inheritance (Bivalvia: Unionida).</title>
        <authorList>
            <person name="Smith C.H."/>
        </authorList>
    </citation>
    <scope>NUCLEOTIDE SEQUENCE</scope>
    <source>
        <strain evidence="1">CHS0354</strain>
        <tissue evidence="1">Mantle</tissue>
    </source>
</reference>
<organism evidence="1 2">
    <name type="scientific">Potamilus streckersoni</name>
    <dbReference type="NCBI Taxonomy" id="2493646"/>
    <lineage>
        <taxon>Eukaryota</taxon>
        <taxon>Metazoa</taxon>
        <taxon>Spiralia</taxon>
        <taxon>Lophotrochozoa</taxon>
        <taxon>Mollusca</taxon>
        <taxon>Bivalvia</taxon>
        <taxon>Autobranchia</taxon>
        <taxon>Heteroconchia</taxon>
        <taxon>Palaeoheterodonta</taxon>
        <taxon>Unionida</taxon>
        <taxon>Unionoidea</taxon>
        <taxon>Unionidae</taxon>
        <taxon>Ambleminae</taxon>
        <taxon>Lampsilini</taxon>
        <taxon>Potamilus</taxon>
    </lineage>
</organism>
<comment type="caution">
    <text evidence="1">The sequence shown here is derived from an EMBL/GenBank/DDBJ whole genome shotgun (WGS) entry which is preliminary data.</text>
</comment>